<keyword evidence="2" id="KW-0472">Membrane</keyword>
<comment type="caution">
    <text evidence="3">The sequence shown here is derived from an EMBL/GenBank/DDBJ whole genome shotgun (WGS) entry which is preliminary data.</text>
</comment>
<dbReference type="Proteomes" id="UP001527181">
    <property type="component" value="Unassembled WGS sequence"/>
</dbReference>
<evidence type="ECO:0008006" key="5">
    <source>
        <dbReference type="Google" id="ProtNLM"/>
    </source>
</evidence>
<gene>
    <name evidence="3" type="ORF">M5X12_10605</name>
</gene>
<accession>A0ABT4GWD7</accession>
<feature type="coiled-coil region" evidence="1">
    <location>
        <begin position="26"/>
        <end position="64"/>
    </location>
</feature>
<protein>
    <recommendedName>
        <fullName evidence="5">Phage protein</fullName>
    </recommendedName>
</protein>
<keyword evidence="4" id="KW-1185">Reference proteome</keyword>
<organism evidence="3 4">
    <name type="scientific">Paenibacillus alvei</name>
    <name type="common">Bacillus alvei</name>
    <dbReference type="NCBI Taxonomy" id="44250"/>
    <lineage>
        <taxon>Bacteria</taxon>
        <taxon>Bacillati</taxon>
        <taxon>Bacillota</taxon>
        <taxon>Bacilli</taxon>
        <taxon>Bacillales</taxon>
        <taxon>Paenibacillaceae</taxon>
        <taxon>Paenibacillus</taxon>
    </lineage>
</organism>
<proteinExistence type="predicted"/>
<dbReference type="RefSeq" id="WP_268598323.1">
    <property type="nucleotide sequence ID" value="NZ_JAMDNP010000019.1"/>
</dbReference>
<evidence type="ECO:0000313" key="3">
    <source>
        <dbReference type="EMBL" id="MCY9761026.1"/>
    </source>
</evidence>
<name>A0ABT4GWD7_PAEAL</name>
<evidence type="ECO:0000256" key="2">
    <source>
        <dbReference type="SAM" id="Phobius"/>
    </source>
</evidence>
<evidence type="ECO:0000313" key="4">
    <source>
        <dbReference type="Proteomes" id="UP001527181"/>
    </source>
</evidence>
<reference evidence="3 4" key="1">
    <citation type="submission" date="2022-05" db="EMBL/GenBank/DDBJ databases">
        <title>Genome Sequencing of Bee-Associated Microbes.</title>
        <authorList>
            <person name="Dunlap C."/>
        </authorList>
    </citation>
    <scope>NUCLEOTIDE SEQUENCE [LARGE SCALE GENOMIC DNA]</scope>
    <source>
        <strain evidence="3 4">NRRL B-04010</strain>
    </source>
</reference>
<evidence type="ECO:0000256" key="1">
    <source>
        <dbReference type="SAM" id="Coils"/>
    </source>
</evidence>
<feature type="transmembrane region" description="Helical" evidence="2">
    <location>
        <begin position="6"/>
        <end position="22"/>
    </location>
</feature>
<sequence>MEWSWVIQTIIMLGIGAIGFFLKTTLSEVKQHIASSAKRVDELEDKMDNKVAGLEREFKELKSDLPFIYVTREDYIRTMNNVDKKLDRIHDTMLERGK</sequence>
<dbReference type="EMBL" id="JAMDNP010000019">
    <property type="protein sequence ID" value="MCY9761026.1"/>
    <property type="molecule type" value="Genomic_DNA"/>
</dbReference>
<keyword evidence="1" id="KW-0175">Coiled coil</keyword>
<keyword evidence="2" id="KW-1133">Transmembrane helix</keyword>
<keyword evidence="2" id="KW-0812">Transmembrane</keyword>